<accession>A0AAV8UPB3</accession>
<evidence type="ECO:0000256" key="1">
    <source>
        <dbReference type="SAM" id="MobiDB-lite"/>
    </source>
</evidence>
<feature type="region of interest" description="Disordered" evidence="1">
    <location>
        <begin position="1325"/>
        <end position="1344"/>
    </location>
</feature>
<dbReference type="Pfam" id="PF12739">
    <property type="entry name" value="TRAPPC-Trs85"/>
    <property type="match status" value="1"/>
</dbReference>
<keyword evidence="4" id="KW-1185">Reference proteome</keyword>
<feature type="region of interest" description="Disordered" evidence="1">
    <location>
        <begin position="650"/>
        <end position="673"/>
    </location>
</feature>
<reference evidence="3 4" key="1">
    <citation type="journal article" date="2023" name="Nat. Commun.">
        <title>Origin of minicircular mitochondrial genomes in red algae.</title>
        <authorList>
            <person name="Lee Y."/>
            <person name="Cho C.H."/>
            <person name="Lee Y.M."/>
            <person name="Park S.I."/>
            <person name="Yang J.H."/>
            <person name="West J.A."/>
            <person name="Bhattacharya D."/>
            <person name="Yoon H.S."/>
        </authorList>
    </citation>
    <scope>NUCLEOTIDE SEQUENCE [LARGE SCALE GENOMIC DNA]</scope>
    <source>
        <strain evidence="3 4">CCMP1338</strain>
        <tissue evidence="3">Whole cell</tissue>
    </source>
</reference>
<dbReference type="InterPro" id="IPR058541">
    <property type="entry name" value="Ig_TPPC8_1st"/>
</dbReference>
<evidence type="ECO:0000259" key="2">
    <source>
        <dbReference type="Pfam" id="PF24545"/>
    </source>
</evidence>
<sequence length="1344" mass="146500">MGGDPIGSGLVVVGTSVECDSKSRQEFNNLRFVELLGGAWGRRGDGGSDGVDLRFCDVTSLYGVPTSEIASGVAGSVGGAPVRKGIPSQQDGRIHLASFEALRDEVRKVPLPPGAGYFDQPLGFVFVALVSELEAVSSLSTVAEGIFAALPDAYRNNVLNTSDAARQYVLVRYASDSDAAVDHVLSSARSTFGAKLVSLVDLSSITGKGSTAAARSLPRGEVQSPIDLFLTDFCERVITPVVHDRSSVLVANVEKLRKGMRGTFRSLFRAVDNRNPNLIYANPPASSAVSVPLFPATSPEGQIHQLADIMFLLKHWDQALSYYKLVGGEYHRQHAYVQFGAVMEMASYCIRSRGGVGSSMATNREAADSLREAIDSFVESEAWVLVIRATCQLINLCLTANALESASGAALKAVTALRRVRSPEGVSGSNLSARRKSLSVERNDTDHMRVVVDVAKGVFLELAAVCFQLMSPRPRHRKATIYSYFAGENYAGTGLRKHAVRCFQSCMSHIEGEGWTAVENNVNWIIALEERKTGDLEASFSYLAHLLKASGSPAAVHLRIINELFSVAEQHKTESEKWVENSTSADGESPLPKPHPLKPLTFPSFLVDWAFVSTADNPTGDELSSVNEGDGEKNGWWGLEDTALEEMVRTGGKKKPAYSTLRPPRKHGFEQRDQRFPLPGSCVAGELVTLNITLSNPMRVAVFLFNIEPVISFTPPIIDGSAESASNDMRYDSDPPVEISPIASTMLQAMATVRLELNVRPMRKGRLKFTSIRWSVSNEANGSLTCAGEQPLHRKGKRLNTTKAQKNSAHPVYGDDKSLELSVVDPIPRMTVKVMSGAKQLSVDGQSTITLREGEMLEGELILSKAGPGKIEKVTTHMTESQVVFLGGGDEARGKIVGAVNEERHFPIMFRGTALGGPGRSATSGLHFDLRGVVAYWCESRVENGEDRSDAKGISSAPVVRFARFVLRFRVFPSVSAFPRFLRYKKVDSELEYLLGVECERSDSAMSDKLQIESVQVFSYGAWLASGLPPSTPLEGRPLDQQLSPDPVVLADRNETATIFVRLKHALAADGRNGVESKNNLRLKNGGAELTCQSVFLHSNGRQAAVPSGNDETLELRRRSTLHFMEKEQETTLSARVTESSNVAKVVVLWKERSTGAEGEVYLPPLVPSEWVNEEEVRALRARPSEIIEYGQDRPPRAFMELRCSHSEKLKVDLGKTGSPCVVPVDIYVKNMGLADKPLTASFSVLPASIADNSRGRYWSGSVQTTLHEVPPGSERRLKLTAVLASYSKYDLSELSLTMKPDDLEVNISREPPFVYAQPSSVVVEQEQRSEQVNSSASMVSDEG</sequence>
<name>A0AAV8UPB3_9RHOD</name>
<feature type="region of interest" description="Disordered" evidence="1">
    <location>
        <begin position="575"/>
        <end position="594"/>
    </location>
</feature>
<dbReference type="InterPro" id="IPR024420">
    <property type="entry name" value="TRAPP_III_complex_Trs85"/>
</dbReference>
<dbReference type="PANTHER" id="PTHR12975:SF6">
    <property type="entry name" value="TRAFFICKING PROTEIN PARTICLE COMPLEX SUBUNIT 8"/>
    <property type="match status" value="1"/>
</dbReference>
<evidence type="ECO:0000313" key="4">
    <source>
        <dbReference type="Proteomes" id="UP001157974"/>
    </source>
</evidence>
<dbReference type="GO" id="GO:1990072">
    <property type="term" value="C:TRAPPIII protein complex"/>
    <property type="evidence" value="ECO:0007669"/>
    <property type="project" value="TreeGrafter"/>
</dbReference>
<dbReference type="Proteomes" id="UP001157974">
    <property type="component" value="Unassembled WGS sequence"/>
</dbReference>
<gene>
    <name evidence="3" type="ORF">NDN08_006357</name>
</gene>
<comment type="caution">
    <text evidence="3">The sequence shown here is derived from an EMBL/GenBank/DDBJ whole genome shotgun (WGS) entry which is preliminary data.</text>
</comment>
<protein>
    <recommendedName>
        <fullName evidence="2">TPPC8 first Ig-like domain-containing protein</fullName>
    </recommendedName>
</protein>
<dbReference type="PANTHER" id="PTHR12975">
    <property type="entry name" value="TRANSPORT PROTEIN TRAPP"/>
    <property type="match status" value="1"/>
</dbReference>
<feature type="compositionally biased region" description="Low complexity" evidence="1">
    <location>
        <begin position="1325"/>
        <end position="1336"/>
    </location>
</feature>
<dbReference type="EMBL" id="JAMWBK010000008">
    <property type="protein sequence ID" value="KAJ8903042.1"/>
    <property type="molecule type" value="Genomic_DNA"/>
</dbReference>
<dbReference type="Pfam" id="PF24545">
    <property type="entry name" value="Ig_TPPC8_1st"/>
    <property type="match status" value="1"/>
</dbReference>
<feature type="domain" description="TPPC8 first Ig-like" evidence="2">
    <location>
        <begin position="682"/>
        <end position="836"/>
    </location>
</feature>
<organism evidence="3 4">
    <name type="scientific">Rhodosorus marinus</name>
    <dbReference type="NCBI Taxonomy" id="101924"/>
    <lineage>
        <taxon>Eukaryota</taxon>
        <taxon>Rhodophyta</taxon>
        <taxon>Stylonematophyceae</taxon>
        <taxon>Stylonematales</taxon>
        <taxon>Stylonemataceae</taxon>
        <taxon>Rhodosorus</taxon>
    </lineage>
</organism>
<evidence type="ECO:0000313" key="3">
    <source>
        <dbReference type="EMBL" id="KAJ8903042.1"/>
    </source>
</evidence>
<proteinExistence type="predicted"/>